<reference evidence="7" key="1">
    <citation type="submission" date="2009-08" db="EMBL/GenBank/DDBJ databases">
        <title>Annotation of Salpingoeca rosetta.</title>
        <authorList>
            <consortium name="The Broad Institute Genome Sequencing Platform"/>
            <person name="Russ C."/>
            <person name="Cuomo C."/>
            <person name="Burger G."/>
            <person name="Gray M.W."/>
            <person name="Holland P.W.H."/>
            <person name="King N."/>
            <person name="Lang F.B.F."/>
            <person name="Roger A.J."/>
            <person name="Ruiz-Trillo I."/>
            <person name="Young S.K."/>
            <person name="Zeng Q."/>
            <person name="Gargeya S."/>
            <person name="Alvarado L."/>
            <person name="Berlin A."/>
            <person name="Chapman S.B."/>
            <person name="Chen Z."/>
            <person name="Freedman E."/>
            <person name="Gellesch M."/>
            <person name="Goldberg J."/>
            <person name="Griggs A."/>
            <person name="Gujja S."/>
            <person name="Heilman E."/>
            <person name="Heiman D."/>
            <person name="Howarth C."/>
            <person name="Mehta T."/>
            <person name="Neiman D."/>
            <person name="Pearson M."/>
            <person name="Roberts A."/>
            <person name="Saif S."/>
            <person name="Shea T."/>
            <person name="Shenoy N."/>
            <person name="Sisk P."/>
            <person name="Stolte C."/>
            <person name="Sykes S."/>
            <person name="White J."/>
            <person name="Yandava C."/>
            <person name="Haas B."/>
            <person name="Nusbaum C."/>
            <person name="Birren B."/>
        </authorList>
    </citation>
    <scope>NUCLEOTIDE SEQUENCE [LARGE SCALE GENOMIC DNA]</scope>
    <source>
        <strain evidence="7">ATCC 50818</strain>
    </source>
</reference>
<evidence type="ECO:0000259" key="6">
    <source>
        <dbReference type="PROSITE" id="PS50850"/>
    </source>
</evidence>
<dbReference type="GO" id="GO:0022857">
    <property type="term" value="F:transmembrane transporter activity"/>
    <property type="evidence" value="ECO:0007669"/>
    <property type="project" value="InterPro"/>
</dbReference>
<dbReference type="PANTHER" id="PTHR23507:SF1">
    <property type="entry name" value="FI18259P1-RELATED"/>
    <property type="match status" value="1"/>
</dbReference>
<dbReference type="AlphaFoldDB" id="F2UM53"/>
<dbReference type="OrthoDB" id="3026777at2759"/>
<evidence type="ECO:0000256" key="4">
    <source>
        <dbReference type="ARBA" id="ARBA00023136"/>
    </source>
</evidence>
<feature type="transmembrane region" description="Helical" evidence="5">
    <location>
        <begin position="125"/>
        <end position="148"/>
    </location>
</feature>
<dbReference type="EMBL" id="GL832981">
    <property type="protein sequence ID" value="EGD78202.1"/>
    <property type="molecule type" value="Genomic_DNA"/>
</dbReference>
<evidence type="ECO:0000313" key="8">
    <source>
        <dbReference type="Proteomes" id="UP000007799"/>
    </source>
</evidence>
<dbReference type="OMA" id="KRSECGN"/>
<organism evidence="8">
    <name type="scientific">Salpingoeca rosetta (strain ATCC 50818 / BSB-021)</name>
    <dbReference type="NCBI Taxonomy" id="946362"/>
    <lineage>
        <taxon>Eukaryota</taxon>
        <taxon>Choanoflagellata</taxon>
        <taxon>Craspedida</taxon>
        <taxon>Salpingoecidae</taxon>
        <taxon>Salpingoeca</taxon>
    </lineage>
</organism>
<keyword evidence="2 5" id="KW-0812">Transmembrane</keyword>
<keyword evidence="3 5" id="KW-1133">Transmembrane helix</keyword>
<evidence type="ECO:0000256" key="3">
    <source>
        <dbReference type="ARBA" id="ARBA00022989"/>
    </source>
</evidence>
<keyword evidence="4 5" id="KW-0472">Membrane</keyword>
<feature type="transmembrane region" description="Helical" evidence="5">
    <location>
        <begin position="280"/>
        <end position="306"/>
    </location>
</feature>
<dbReference type="RefSeq" id="XP_004989878.1">
    <property type="nucleotide sequence ID" value="XM_004989821.1"/>
</dbReference>
<dbReference type="InterPro" id="IPR020846">
    <property type="entry name" value="MFS_dom"/>
</dbReference>
<gene>
    <name evidence="7" type="ORF">PTSG_09080</name>
</gene>
<proteinExistence type="predicted"/>
<dbReference type="KEGG" id="sre:PTSG_09080"/>
<evidence type="ECO:0000256" key="2">
    <source>
        <dbReference type="ARBA" id="ARBA00022692"/>
    </source>
</evidence>
<dbReference type="GO" id="GO:0016020">
    <property type="term" value="C:membrane"/>
    <property type="evidence" value="ECO:0007669"/>
    <property type="project" value="UniProtKB-SubCell"/>
</dbReference>
<dbReference type="Gene3D" id="1.20.1250.20">
    <property type="entry name" value="MFS general substrate transporter like domains"/>
    <property type="match status" value="1"/>
</dbReference>
<feature type="transmembrane region" description="Helical" evidence="5">
    <location>
        <begin position="68"/>
        <end position="88"/>
    </location>
</feature>
<keyword evidence="8" id="KW-1185">Reference proteome</keyword>
<feature type="transmembrane region" description="Helical" evidence="5">
    <location>
        <begin position="9"/>
        <end position="27"/>
    </location>
</feature>
<dbReference type="PANTHER" id="PTHR23507">
    <property type="entry name" value="ZGC:174356"/>
    <property type="match status" value="1"/>
</dbReference>
<evidence type="ECO:0000256" key="1">
    <source>
        <dbReference type="ARBA" id="ARBA00004141"/>
    </source>
</evidence>
<dbReference type="GeneID" id="16070433"/>
<sequence length="457" mass="50804">MEIGWGQKALFWAVMFLYMMAIQLGGAPGNELVQKMVCERDRHHNVVNATQPDYCDSSRVTGKASELLVYYNLAMVIPSFFVVTTLGALSDKFGRKPMMFLPCVGSLLQQLGILLVIYMDLALPWLYLPMLCYGIFGTYALFLMSLFTSVADVTSEKDRTAWIGVMEGMNLAGACAGYYIGGVVTRQLGYAAVFWLVACVYVLVMVLICFIREPLLKQNRKRHVPWADANIVAVLLILFRRLDRALLGTAFLLLMTTQVGYQIVILYLRHIFHWHEDTVGAFLAVFKATQGLSVLVVLRVITYFFGQKAKDYPLAQVSLAVMIAQYLLWAFFREEHVMFALTALGLIAGMASAIARSMISKTASPSEQGGVFSALGAVEVLTGLTGPMIFNHVYTATVHTRDNTFLFVGAGLSGVVALLLWWYAAVRPRKEPATELDPLITNFTGDPNEKHRNKNVV</sequence>
<feature type="transmembrane region" description="Helical" evidence="5">
    <location>
        <begin position="245"/>
        <end position="268"/>
    </location>
</feature>
<dbReference type="eggNOG" id="KOG2816">
    <property type="taxonomic scope" value="Eukaryota"/>
</dbReference>
<feature type="transmembrane region" description="Helical" evidence="5">
    <location>
        <begin position="339"/>
        <end position="359"/>
    </location>
</feature>
<feature type="domain" description="Major facilitator superfamily (MFS) profile" evidence="6">
    <location>
        <begin position="9"/>
        <end position="429"/>
    </location>
</feature>
<dbReference type="FunCoup" id="F2UM53">
    <property type="interactions" value="192"/>
</dbReference>
<dbReference type="PROSITE" id="PS50850">
    <property type="entry name" value="MFS"/>
    <property type="match status" value="1"/>
</dbReference>
<feature type="transmembrane region" description="Helical" evidence="5">
    <location>
        <begin position="405"/>
        <end position="424"/>
    </location>
</feature>
<feature type="transmembrane region" description="Helical" evidence="5">
    <location>
        <begin position="160"/>
        <end position="180"/>
    </location>
</feature>
<dbReference type="Proteomes" id="UP000007799">
    <property type="component" value="Unassembled WGS sequence"/>
</dbReference>
<name>F2UM53_SALR5</name>
<feature type="transmembrane region" description="Helical" evidence="5">
    <location>
        <begin position="100"/>
        <end position="119"/>
    </location>
</feature>
<dbReference type="STRING" id="946362.F2UM53"/>
<evidence type="ECO:0000256" key="5">
    <source>
        <dbReference type="SAM" id="Phobius"/>
    </source>
</evidence>
<protein>
    <recommendedName>
        <fullName evidence="6">Major facilitator superfamily (MFS) profile domain-containing protein</fullName>
    </recommendedName>
</protein>
<feature type="transmembrane region" description="Helical" evidence="5">
    <location>
        <begin position="192"/>
        <end position="211"/>
    </location>
</feature>
<dbReference type="Pfam" id="PF07690">
    <property type="entry name" value="MFS_1"/>
    <property type="match status" value="1"/>
</dbReference>
<dbReference type="InterPro" id="IPR011701">
    <property type="entry name" value="MFS"/>
</dbReference>
<dbReference type="InParanoid" id="F2UM53"/>
<feature type="transmembrane region" description="Helical" evidence="5">
    <location>
        <begin position="312"/>
        <end position="332"/>
    </location>
</feature>
<dbReference type="InterPro" id="IPR036259">
    <property type="entry name" value="MFS_trans_sf"/>
</dbReference>
<dbReference type="SUPFAM" id="SSF103473">
    <property type="entry name" value="MFS general substrate transporter"/>
    <property type="match status" value="1"/>
</dbReference>
<comment type="subcellular location">
    <subcellularLocation>
        <location evidence="1">Membrane</location>
        <topology evidence="1">Multi-pass membrane protein</topology>
    </subcellularLocation>
</comment>
<feature type="transmembrane region" description="Helical" evidence="5">
    <location>
        <begin position="371"/>
        <end position="393"/>
    </location>
</feature>
<evidence type="ECO:0000313" key="7">
    <source>
        <dbReference type="EMBL" id="EGD78202.1"/>
    </source>
</evidence>
<accession>F2UM53</accession>